<dbReference type="Pfam" id="PF13412">
    <property type="entry name" value="HTH_24"/>
    <property type="match status" value="1"/>
</dbReference>
<evidence type="ECO:0000256" key="1">
    <source>
        <dbReference type="ARBA" id="ARBA00023015"/>
    </source>
</evidence>
<dbReference type="Proteomes" id="UP000648722">
    <property type="component" value="Unassembled WGS sequence"/>
</dbReference>
<keyword evidence="1" id="KW-0805">Transcription regulation</keyword>
<gene>
    <name evidence="5" type="ORF">GCM10007420_11740</name>
</gene>
<dbReference type="PROSITE" id="PS50956">
    <property type="entry name" value="HTH_ASNC_2"/>
    <property type="match status" value="1"/>
</dbReference>
<dbReference type="EMBL" id="BMFS01000004">
    <property type="protein sequence ID" value="GGG97644.1"/>
    <property type="molecule type" value="Genomic_DNA"/>
</dbReference>
<dbReference type="InterPro" id="IPR036390">
    <property type="entry name" value="WH_DNA-bd_sf"/>
</dbReference>
<evidence type="ECO:0000256" key="3">
    <source>
        <dbReference type="ARBA" id="ARBA00023163"/>
    </source>
</evidence>
<evidence type="ECO:0000313" key="6">
    <source>
        <dbReference type="Proteomes" id="UP000648722"/>
    </source>
</evidence>
<keyword evidence="3" id="KW-0804">Transcription</keyword>
<keyword evidence="2" id="KW-0238">DNA-binding</keyword>
<dbReference type="InterPro" id="IPR019887">
    <property type="entry name" value="Tscrpt_reg_AsnC/Lrp_C"/>
</dbReference>
<dbReference type="SUPFAM" id="SSF54909">
    <property type="entry name" value="Dimeric alpha+beta barrel"/>
    <property type="match status" value="1"/>
</dbReference>
<sequence>MRLDAMDVSLLTLLQREGRLTNAELAERAGLSASACHRRVRALEQAGVIDGYVALLNAEAVGRGLTVLVLVTLENQRRETMQAFETAVEQVEEVMDCYLTTGAEDYLLRLMVRDARDYERVHRERLSGLPGVARLVSNIAMRKVFTRTAMPLSAGQAGSATRKAGSGA</sequence>
<keyword evidence="6" id="KW-1185">Reference proteome</keyword>
<dbReference type="InterPro" id="IPR011991">
    <property type="entry name" value="ArsR-like_HTH"/>
</dbReference>
<dbReference type="SUPFAM" id="SSF46785">
    <property type="entry name" value="Winged helix' DNA-binding domain"/>
    <property type="match status" value="1"/>
</dbReference>
<dbReference type="Gene3D" id="3.30.70.920">
    <property type="match status" value="1"/>
</dbReference>
<dbReference type="CDD" id="cd00090">
    <property type="entry name" value="HTH_ARSR"/>
    <property type="match status" value="1"/>
</dbReference>
<dbReference type="Pfam" id="PF01037">
    <property type="entry name" value="AsnC_trans_reg"/>
    <property type="match status" value="1"/>
</dbReference>
<comment type="caution">
    <text evidence="5">The sequence shown here is derived from an EMBL/GenBank/DDBJ whole genome shotgun (WGS) entry which is preliminary data.</text>
</comment>
<accession>A0ABQ1XM63</accession>
<dbReference type="InterPro" id="IPR000485">
    <property type="entry name" value="AsnC-type_HTH_dom"/>
</dbReference>
<dbReference type="PANTHER" id="PTHR30154">
    <property type="entry name" value="LEUCINE-RESPONSIVE REGULATORY PROTEIN"/>
    <property type="match status" value="1"/>
</dbReference>
<protein>
    <submittedName>
        <fullName evidence="5">AsnC family transcriptional regulator</fullName>
    </submittedName>
</protein>
<dbReference type="Gene3D" id="1.10.10.10">
    <property type="entry name" value="Winged helix-like DNA-binding domain superfamily/Winged helix DNA-binding domain"/>
    <property type="match status" value="1"/>
</dbReference>
<organism evidence="5 6">
    <name type="scientific">Glycocaulis albus</name>
    <dbReference type="NCBI Taxonomy" id="1382801"/>
    <lineage>
        <taxon>Bacteria</taxon>
        <taxon>Pseudomonadati</taxon>
        <taxon>Pseudomonadota</taxon>
        <taxon>Alphaproteobacteria</taxon>
        <taxon>Maricaulales</taxon>
        <taxon>Maricaulaceae</taxon>
        <taxon>Glycocaulis</taxon>
    </lineage>
</organism>
<evidence type="ECO:0000259" key="4">
    <source>
        <dbReference type="PROSITE" id="PS50956"/>
    </source>
</evidence>
<reference evidence="6" key="1">
    <citation type="journal article" date="2019" name="Int. J. Syst. Evol. Microbiol.">
        <title>The Global Catalogue of Microorganisms (GCM) 10K type strain sequencing project: providing services to taxonomists for standard genome sequencing and annotation.</title>
        <authorList>
            <consortium name="The Broad Institute Genomics Platform"/>
            <consortium name="The Broad Institute Genome Sequencing Center for Infectious Disease"/>
            <person name="Wu L."/>
            <person name="Ma J."/>
        </authorList>
    </citation>
    <scope>NUCLEOTIDE SEQUENCE [LARGE SCALE GENOMIC DNA]</scope>
    <source>
        <strain evidence="6">CGMCC 1.12766</strain>
    </source>
</reference>
<dbReference type="PRINTS" id="PR00033">
    <property type="entry name" value="HTHASNC"/>
</dbReference>
<dbReference type="InterPro" id="IPR011008">
    <property type="entry name" value="Dimeric_a/b-barrel"/>
</dbReference>
<evidence type="ECO:0000313" key="5">
    <source>
        <dbReference type="EMBL" id="GGG97644.1"/>
    </source>
</evidence>
<name>A0ABQ1XM63_9PROT</name>
<dbReference type="SMART" id="SM00344">
    <property type="entry name" value="HTH_ASNC"/>
    <property type="match status" value="1"/>
</dbReference>
<dbReference type="InterPro" id="IPR036388">
    <property type="entry name" value="WH-like_DNA-bd_sf"/>
</dbReference>
<dbReference type="RefSeq" id="WP_188451626.1">
    <property type="nucleotide sequence ID" value="NZ_BMFS01000004.1"/>
</dbReference>
<dbReference type="InterPro" id="IPR019888">
    <property type="entry name" value="Tscrpt_reg_AsnC-like"/>
</dbReference>
<proteinExistence type="predicted"/>
<evidence type="ECO:0000256" key="2">
    <source>
        <dbReference type="ARBA" id="ARBA00023125"/>
    </source>
</evidence>
<dbReference type="PANTHER" id="PTHR30154:SF34">
    <property type="entry name" value="TRANSCRIPTIONAL REGULATOR AZLB"/>
    <property type="match status" value="1"/>
</dbReference>
<feature type="domain" description="HTH asnC-type" evidence="4">
    <location>
        <begin position="3"/>
        <end position="64"/>
    </location>
</feature>